<comment type="function">
    <text evidence="3">One HIP oligomer binds the ATPase domains of at least two HSC70 molecules dependent on activation of the HSC70 ATPase by HSP40. Stabilizes the ADP state of HSC70 that has a high affinity for substrate protein. Through its own chaperone activity, it may contribute to the interaction of HSC70 with various target proteins.</text>
</comment>
<proteinExistence type="predicted"/>
<evidence type="ECO:0000256" key="1">
    <source>
        <dbReference type="ARBA" id="ARBA00022737"/>
    </source>
</evidence>
<evidence type="ECO:0000313" key="6">
    <source>
        <dbReference type="EMBL" id="CAF1059079.1"/>
    </source>
</evidence>
<sequence length="101" mass="9767">AGGAGGLGGLGAFMNDPEIMTALQDPDVQTAFAEISSNPAKIADYQNNPKVRKIMEKIAGKFGGGGAGGMGGMGGFPGGMGGFPGGMGGSSTSPNSANDLD</sequence>
<dbReference type="Proteomes" id="UP000682733">
    <property type="component" value="Unassembled WGS sequence"/>
</dbReference>
<feature type="compositionally biased region" description="Polar residues" evidence="4">
    <location>
        <begin position="90"/>
        <end position="101"/>
    </location>
</feature>
<dbReference type="Proteomes" id="UP000677228">
    <property type="component" value="Unassembled WGS sequence"/>
</dbReference>
<evidence type="ECO:0000259" key="5">
    <source>
        <dbReference type="SMART" id="SM00727"/>
    </source>
</evidence>
<evidence type="ECO:0000256" key="2">
    <source>
        <dbReference type="ARBA" id="ARBA00022803"/>
    </source>
</evidence>
<dbReference type="AlphaFoldDB" id="A0A8S2JWV9"/>
<evidence type="ECO:0000313" key="7">
    <source>
        <dbReference type="EMBL" id="CAF3824873.1"/>
    </source>
</evidence>
<dbReference type="GO" id="GO:0030544">
    <property type="term" value="F:Hsp70 protein binding"/>
    <property type="evidence" value="ECO:0007669"/>
    <property type="project" value="TreeGrafter"/>
</dbReference>
<name>A0A8S2JWV9_9BILA</name>
<dbReference type="InterPro" id="IPR041243">
    <property type="entry name" value="STI1/HOP_DP"/>
</dbReference>
<protein>
    <recommendedName>
        <fullName evidence="5">STI1 domain-containing protein</fullName>
    </recommendedName>
</protein>
<feature type="region of interest" description="Disordered" evidence="4">
    <location>
        <begin position="82"/>
        <end position="101"/>
    </location>
</feature>
<dbReference type="InterPro" id="IPR006636">
    <property type="entry name" value="STI1_HS-bd"/>
</dbReference>
<gene>
    <name evidence="6" type="ORF">OVA965_LOCUS17318</name>
    <name evidence="7" type="ORF">TMI583_LOCUS17329</name>
</gene>
<feature type="non-terminal residue" evidence="7">
    <location>
        <position position="1"/>
    </location>
</feature>
<dbReference type="EMBL" id="CAJNOK010008274">
    <property type="protein sequence ID" value="CAF1059079.1"/>
    <property type="molecule type" value="Genomic_DNA"/>
</dbReference>
<organism evidence="7 8">
    <name type="scientific">Didymodactylos carnosus</name>
    <dbReference type="NCBI Taxonomy" id="1234261"/>
    <lineage>
        <taxon>Eukaryota</taxon>
        <taxon>Metazoa</taxon>
        <taxon>Spiralia</taxon>
        <taxon>Gnathifera</taxon>
        <taxon>Rotifera</taxon>
        <taxon>Eurotatoria</taxon>
        <taxon>Bdelloidea</taxon>
        <taxon>Philodinida</taxon>
        <taxon>Philodinidae</taxon>
        <taxon>Didymodactylos</taxon>
    </lineage>
</organism>
<dbReference type="PANTHER" id="PTHR45883:SF2">
    <property type="entry name" value="HSC70-INTERACTING PROTEIN"/>
    <property type="match status" value="1"/>
</dbReference>
<dbReference type="EMBL" id="CAJOBA010008289">
    <property type="protein sequence ID" value="CAF3824873.1"/>
    <property type="molecule type" value="Genomic_DNA"/>
</dbReference>
<evidence type="ECO:0000313" key="8">
    <source>
        <dbReference type="Proteomes" id="UP000682733"/>
    </source>
</evidence>
<dbReference type="Pfam" id="PF17830">
    <property type="entry name" value="STI1-HOP_DP"/>
    <property type="match status" value="1"/>
</dbReference>
<keyword evidence="2" id="KW-0802">TPR repeat</keyword>
<accession>A0A8S2JWV9</accession>
<dbReference type="PANTHER" id="PTHR45883">
    <property type="entry name" value="HSC70-INTERACTING PROTEIN"/>
    <property type="match status" value="1"/>
</dbReference>
<dbReference type="SMART" id="SM00727">
    <property type="entry name" value="STI1"/>
    <property type="match status" value="1"/>
</dbReference>
<comment type="caution">
    <text evidence="7">The sequence shown here is derived from an EMBL/GenBank/DDBJ whole genome shotgun (WGS) entry which is preliminary data.</text>
</comment>
<reference evidence="7" key="1">
    <citation type="submission" date="2021-02" db="EMBL/GenBank/DDBJ databases">
        <authorList>
            <person name="Nowell W R."/>
        </authorList>
    </citation>
    <scope>NUCLEOTIDE SEQUENCE</scope>
</reference>
<evidence type="ECO:0000256" key="4">
    <source>
        <dbReference type="SAM" id="MobiDB-lite"/>
    </source>
</evidence>
<feature type="domain" description="STI1" evidence="5">
    <location>
        <begin position="16"/>
        <end position="55"/>
    </location>
</feature>
<keyword evidence="1" id="KW-0677">Repeat</keyword>
<evidence type="ECO:0000256" key="3">
    <source>
        <dbReference type="ARBA" id="ARBA00037033"/>
    </source>
</evidence>
<dbReference type="Gene3D" id="1.10.260.100">
    <property type="match status" value="1"/>
</dbReference>